<evidence type="ECO:0000256" key="3">
    <source>
        <dbReference type="ARBA" id="ARBA00022525"/>
    </source>
</evidence>
<dbReference type="Proteomes" id="UP000494256">
    <property type="component" value="Unassembled WGS sequence"/>
</dbReference>
<comment type="similarity">
    <text evidence="2">Belongs to the DIPK family.</text>
</comment>
<comment type="caution">
    <text evidence="6">The sequence shown here is derived from an EMBL/GenBank/DDBJ whole genome shotgun (WGS) entry which is preliminary data.</text>
</comment>
<evidence type="ECO:0000313" key="6">
    <source>
        <dbReference type="EMBL" id="CAB3229570.1"/>
    </source>
</evidence>
<gene>
    <name evidence="6" type="ORF">APLA_LOCUS4170</name>
</gene>
<reference evidence="6 7" key="1">
    <citation type="submission" date="2020-04" db="EMBL/GenBank/DDBJ databases">
        <authorList>
            <person name="Wallbank WR R."/>
            <person name="Pardo Diaz C."/>
            <person name="Kozak K."/>
            <person name="Martin S."/>
            <person name="Jiggins C."/>
            <person name="Moest M."/>
            <person name="Warren A I."/>
            <person name="Byers J.R.P. K."/>
            <person name="Montejo-Kovacevich G."/>
            <person name="Yen C E."/>
        </authorList>
    </citation>
    <scope>NUCLEOTIDE SEQUENCE [LARGE SCALE GENOMIC DNA]</scope>
</reference>
<protein>
    <recommendedName>
        <fullName evidence="5">FAM69 protein-kinase domain-containing protein</fullName>
    </recommendedName>
</protein>
<dbReference type="OrthoDB" id="542917at2759"/>
<proteinExistence type="inferred from homology"/>
<evidence type="ECO:0000256" key="1">
    <source>
        <dbReference type="ARBA" id="ARBA00004613"/>
    </source>
</evidence>
<evidence type="ECO:0000256" key="2">
    <source>
        <dbReference type="ARBA" id="ARBA00006338"/>
    </source>
</evidence>
<accession>A0A8S0Z9R1</accession>
<dbReference type="AlphaFoldDB" id="A0A8S0Z9R1"/>
<dbReference type="Pfam" id="PF12260">
    <property type="entry name" value="PIP49_C"/>
    <property type="match status" value="1"/>
</dbReference>
<keyword evidence="3" id="KW-0964">Secreted</keyword>
<dbReference type="GO" id="GO:0005576">
    <property type="term" value="C:extracellular region"/>
    <property type="evidence" value="ECO:0007669"/>
    <property type="project" value="UniProtKB-SubCell"/>
</dbReference>
<dbReference type="PANTHER" id="PTHR32073">
    <property type="entry name" value="GH11358P"/>
    <property type="match status" value="1"/>
</dbReference>
<dbReference type="EMBL" id="CADEBD010000286">
    <property type="protein sequence ID" value="CAB3229570.1"/>
    <property type="molecule type" value="Genomic_DNA"/>
</dbReference>
<feature type="domain" description="FAM69 protein-kinase" evidence="5">
    <location>
        <begin position="74"/>
        <end position="262"/>
    </location>
</feature>
<dbReference type="InterPro" id="IPR020519">
    <property type="entry name" value="DIPK2A/B"/>
</dbReference>
<organism evidence="6 7">
    <name type="scientific">Arctia plantaginis</name>
    <name type="common">Wood tiger moth</name>
    <name type="synonym">Phalaena plantaginis</name>
    <dbReference type="NCBI Taxonomy" id="874455"/>
    <lineage>
        <taxon>Eukaryota</taxon>
        <taxon>Metazoa</taxon>
        <taxon>Ecdysozoa</taxon>
        <taxon>Arthropoda</taxon>
        <taxon>Hexapoda</taxon>
        <taxon>Insecta</taxon>
        <taxon>Pterygota</taxon>
        <taxon>Neoptera</taxon>
        <taxon>Endopterygota</taxon>
        <taxon>Lepidoptera</taxon>
        <taxon>Glossata</taxon>
        <taxon>Ditrysia</taxon>
        <taxon>Noctuoidea</taxon>
        <taxon>Erebidae</taxon>
        <taxon>Arctiinae</taxon>
        <taxon>Arctia</taxon>
    </lineage>
</organism>
<name>A0A8S0Z9R1_ARCPL</name>
<evidence type="ECO:0000256" key="4">
    <source>
        <dbReference type="ARBA" id="ARBA00022729"/>
    </source>
</evidence>
<dbReference type="InterPro" id="IPR022049">
    <property type="entry name" value="FAM69_kinase_dom"/>
</dbReference>
<comment type="subcellular location">
    <subcellularLocation>
        <location evidence="1">Secreted</location>
    </subcellularLocation>
</comment>
<keyword evidence="4" id="KW-0732">Signal</keyword>
<dbReference type="PANTHER" id="PTHR32073:SF7">
    <property type="entry name" value="GH11358P"/>
    <property type="match status" value="1"/>
</dbReference>
<sequence>MCKTFDLQDNCKPIQLINMSNLEKKLIETVQYNFTYPESKPRKGLIMCPYPHSLYDLILPILGKTKHQIDMLYVWTMLNINPEPIILQLLKKSAGWPLPSYGGVCGRLEVVADEGVSLSTLTHVTFRKKLIYAQKILEAAMDFTYKHDRFRFYLMDWSLDNIVANEADDISFVDLEDIIILDKHVSPGTDLPNWYKRSKHEVIEPGFSFSIDNMCTHHLSDHNLWAACHVLAGDEEPYLYPLPKTLSTVRPNFEKLLTECLNGDDRFKTVTNLHQYIKNMLVDKKLDGLDTAVS</sequence>
<evidence type="ECO:0000313" key="7">
    <source>
        <dbReference type="Proteomes" id="UP000494256"/>
    </source>
</evidence>
<evidence type="ECO:0000259" key="5">
    <source>
        <dbReference type="Pfam" id="PF12260"/>
    </source>
</evidence>